<protein>
    <submittedName>
        <fullName evidence="1">Uncharacterized protein</fullName>
    </submittedName>
</protein>
<proteinExistence type="predicted"/>
<accession>A0ABS5LR74</accession>
<dbReference type="EMBL" id="JAANES010000001">
    <property type="protein sequence ID" value="MBS3018562.1"/>
    <property type="molecule type" value="Genomic_DNA"/>
</dbReference>
<evidence type="ECO:0000313" key="1">
    <source>
        <dbReference type="EMBL" id="MBS3018562.1"/>
    </source>
</evidence>
<sequence>MSIYLRTADAAPPDLAPDVKVPIIKCNLPSIVEAWLTQIVERLRRSWLAVPVLTLSEIHSIRQVARGDFDERVATPFTSGFFKLPHFLTGFEVFALELKKSSVVSKQSLLGFEQLIEQRRSAFVDQCRVAQSTHALGDVARSGN</sequence>
<organism evidence="1 2">
    <name type="scientific">Comamonas brasiliensis</name>
    <dbReference type="NCBI Taxonomy" id="1812482"/>
    <lineage>
        <taxon>Bacteria</taxon>
        <taxon>Pseudomonadati</taxon>
        <taxon>Pseudomonadota</taxon>
        <taxon>Betaproteobacteria</taxon>
        <taxon>Burkholderiales</taxon>
        <taxon>Comamonadaceae</taxon>
        <taxon>Comamonas</taxon>
    </lineage>
</organism>
<reference evidence="1 2" key="1">
    <citation type="submission" date="2020-03" db="EMBL/GenBank/DDBJ databases">
        <title>The role of nitrogen metabolism on polyethylene biodegradation.</title>
        <authorList>
            <person name="Peixoto J."/>
            <person name="Vizzotto C.S."/>
            <person name="Ramos A."/>
            <person name="Alves G."/>
            <person name="Steindorff A."/>
            <person name="Kruger R."/>
        </authorList>
    </citation>
    <scope>NUCLEOTIDE SEQUENCE [LARGE SCALE GENOMIC DNA]</scope>
    <source>
        <strain evidence="1 2">PE63</strain>
    </source>
</reference>
<dbReference type="Proteomes" id="UP001647436">
    <property type="component" value="Unassembled WGS sequence"/>
</dbReference>
<comment type="caution">
    <text evidence="1">The sequence shown here is derived from an EMBL/GenBank/DDBJ whole genome shotgun (WGS) entry which is preliminary data.</text>
</comment>
<evidence type="ECO:0000313" key="2">
    <source>
        <dbReference type="Proteomes" id="UP001647436"/>
    </source>
</evidence>
<gene>
    <name evidence="1" type="ORF">DJFAAGMI_01294</name>
</gene>
<keyword evidence="2" id="KW-1185">Reference proteome</keyword>
<name>A0ABS5LR74_9BURK</name>